<dbReference type="EMBL" id="MLJW01000689">
    <property type="protein sequence ID" value="OIQ83593.1"/>
    <property type="molecule type" value="Genomic_DNA"/>
</dbReference>
<evidence type="ECO:0000256" key="2">
    <source>
        <dbReference type="ARBA" id="ARBA00023015"/>
    </source>
</evidence>
<dbReference type="PROSITE" id="PS01124">
    <property type="entry name" value="HTH_ARAC_FAMILY_2"/>
    <property type="match status" value="1"/>
</dbReference>
<feature type="domain" description="HTH araC/xylS-type" evidence="5">
    <location>
        <begin position="172"/>
        <end position="272"/>
    </location>
</feature>
<evidence type="ECO:0000256" key="1">
    <source>
        <dbReference type="ARBA" id="ARBA00022491"/>
    </source>
</evidence>
<evidence type="ECO:0000313" key="6">
    <source>
        <dbReference type="EMBL" id="OIQ83593.1"/>
    </source>
</evidence>
<dbReference type="SUPFAM" id="SSF51182">
    <property type="entry name" value="RmlC-like cupins"/>
    <property type="match status" value="1"/>
</dbReference>
<protein>
    <submittedName>
        <fullName evidence="6">HTH-type transcriptional repressor of iron protein A</fullName>
    </submittedName>
</protein>
<dbReference type="InterPro" id="IPR009057">
    <property type="entry name" value="Homeodomain-like_sf"/>
</dbReference>
<dbReference type="SMART" id="SM00342">
    <property type="entry name" value="HTH_ARAC"/>
    <property type="match status" value="1"/>
</dbReference>
<gene>
    <name evidence="6" type="primary">ripA_2</name>
    <name evidence="6" type="ORF">GALL_346050</name>
</gene>
<keyword evidence="4" id="KW-0804">Transcription</keyword>
<proteinExistence type="predicted"/>
<dbReference type="Gene3D" id="2.60.120.10">
    <property type="entry name" value="Jelly Rolls"/>
    <property type="match status" value="1"/>
</dbReference>
<dbReference type="Pfam" id="PF12833">
    <property type="entry name" value="HTH_18"/>
    <property type="match status" value="1"/>
</dbReference>
<accession>A0A1J5QJ82</accession>
<dbReference type="InterPro" id="IPR011051">
    <property type="entry name" value="RmlC_Cupin_sf"/>
</dbReference>
<evidence type="ECO:0000259" key="5">
    <source>
        <dbReference type="PROSITE" id="PS01124"/>
    </source>
</evidence>
<reference evidence="6" key="1">
    <citation type="submission" date="2016-10" db="EMBL/GenBank/DDBJ databases">
        <title>Sequence of Gallionella enrichment culture.</title>
        <authorList>
            <person name="Poehlein A."/>
            <person name="Muehling M."/>
            <person name="Daniel R."/>
        </authorList>
    </citation>
    <scope>NUCLEOTIDE SEQUENCE</scope>
</reference>
<dbReference type="AlphaFoldDB" id="A0A1J5QJ82"/>
<dbReference type="InterPro" id="IPR014710">
    <property type="entry name" value="RmlC-like_jellyroll"/>
</dbReference>
<sequence>MGMFSSDRPPPLSRHADRIRWLEEVDGPLVPVAADYGAHESVPRHSHSRAQLLYAWSGAVIVTTGEGRWLIPPDHALWIPPRTEHAVEAHGAGHHAVRMLSLFVRPDALADLPGASRVVGVTDLMRSLIVEAVAIPLRDGTSRRDELIMALLKEEIVRLPEKPLGLPLPRNERLAALCRDFLQDPSPHTTIDHWADRLAMSRSAFTRLFRRETGLGLAAWRQQACLFAALPRLADGEAVTSVALDLGYDSIAAFSTMFKRVLGAPPSAYLRTPRG</sequence>
<dbReference type="InterPro" id="IPR020449">
    <property type="entry name" value="Tscrpt_reg_AraC-type_HTH"/>
</dbReference>
<name>A0A1J5QJ82_9ZZZZ</name>
<dbReference type="Pfam" id="PF02311">
    <property type="entry name" value="AraC_binding"/>
    <property type="match status" value="1"/>
</dbReference>
<dbReference type="Gene3D" id="1.10.10.60">
    <property type="entry name" value="Homeodomain-like"/>
    <property type="match status" value="2"/>
</dbReference>
<dbReference type="PANTHER" id="PTHR11019">
    <property type="entry name" value="HTH-TYPE TRANSCRIPTIONAL REGULATOR NIMR"/>
    <property type="match status" value="1"/>
</dbReference>
<dbReference type="FunFam" id="1.10.10.60:FF:000132">
    <property type="entry name" value="AraC family transcriptional regulator"/>
    <property type="match status" value="1"/>
</dbReference>
<dbReference type="PANTHER" id="PTHR11019:SF159">
    <property type="entry name" value="TRANSCRIPTIONAL REGULATOR-RELATED"/>
    <property type="match status" value="1"/>
</dbReference>
<dbReference type="GO" id="GO:0043565">
    <property type="term" value="F:sequence-specific DNA binding"/>
    <property type="evidence" value="ECO:0007669"/>
    <property type="project" value="InterPro"/>
</dbReference>
<keyword evidence="1" id="KW-0678">Repressor</keyword>
<comment type="caution">
    <text evidence="6">The sequence shown here is derived from an EMBL/GenBank/DDBJ whole genome shotgun (WGS) entry which is preliminary data.</text>
</comment>
<dbReference type="InterPro" id="IPR003313">
    <property type="entry name" value="AraC-bd"/>
</dbReference>
<keyword evidence="3" id="KW-0238">DNA-binding</keyword>
<evidence type="ECO:0000256" key="3">
    <source>
        <dbReference type="ARBA" id="ARBA00023125"/>
    </source>
</evidence>
<dbReference type="CDD" id="cd06124">
    <property type="entry name" value="cupin_NimR-like_N"/>
    <property type="match status" value="1"/>
</dbReference>
<dbReference type="PRINTS" id="PR00032">
    <property type="entry name" value="HTHARAC"/>
</dbReference>
<dbReference type="GO" id="GO:0003700">
    <property type="term" value="F:DNA-binding transcription factor activity"/>
    <property type="evidence" value="ECO:0007669"/>
    <property type="project" value="InterPro"/>
</dbReference>
<evidence type="ECO:0000256" key="4">
    <source>
        <dbReference type="ARBA" id="ARBA00023163"/>
    </source>
</evidence>
<dbReference type="SUPFAM" id="SSF46689">
    <property type="entry name" value="Homeodomain-like"/>
    <property type="match status" value="1"/>
</dbReference>
<organism evidence="6">
    <name type="scientific">mine drainage metagenome</name>
    <dbReference type="NCBI Taxonomy" id="410659"/>
    <lineage>
        <taxon>unclassified sequences</taxon>
        <taxon>metagenomes</taxon>
        <taxon>ecological metagenomes</taxon>
    </lineage>
</organism>
<keyword evidence="2" id="KW-0805">Transcription regulation</keyword>
<dbReference type="InterPro" id="IPR018060">
    <property type="entry name" value="HTH_AraC"/>
</dbReference>